<dbReference type="InterPro" id="IPR035367">
    <property type="entry name" value="Nrap_D2"/>
</dbReference>
<feature type="compositionally biased region" description="Low complexity" evidence="6">
    <location>
        <begin position="48"/>
        <end position="59"/>
    </location>
</feature>
<dbReference type="GO" id="GO:0034456">
    <property type="term" value="C:UTP-C complex"/>
    <property type="evidence" value="ECO:0007669"/>
    <property type="project" value="TreeGrafter"/>
</dbReference>
<accession>A0AAN7WFF2</accession>
<dbReference type="Pfam" id="PF17403">
    <property type="entry name" value="Nrap_D2"/>
    <property type="match status" value="1"/>
</dbReference>
<dbReference type="PANTHER" id="PTHR17972:SF0">
    <property type="entry name" value="NUCLEOLAR PROTEIN 6"/>
    <property type="match status" value="1"/>
</dbReference>
<dbReference type="InterPro" id="IPR035371">
    <property type="entry name" value="Nrap_D6"/>
</dbReference>
<dbReference type="PANTHER" id="PTHR17972">
    <property type="entry name" value="NUCLEOLAR RNA-ASSOCIATED PROTEIN"/>
    <property type="match status" value="1"/>
</dbReference>
<keyword evidence="5" id="KW-0687">Ribonucleoprotein</keyword>
<dbReference type="InterPro" id="IPR005554">
    <property type="entry name" value="NOL6/Upt22"/>
</dbReference>
<evidence type="ECO:0000313" key="13">
    <source>
        <dbReference type="EMBL" id="KAK5778370.1"/>
    </source>
</evidence>
<evidence type="ECO:0000256" key="2">
    <source>
        <dbReference type="ARBA" id="ARBA00006674"/>
    </source>
</evidence>
<gene>
    <name evidence="13" type="ORF">RI543_004031</name>
</gene>
<sequence length="1249" mass="142399">MNGVKRRASISLSNNNTTLKQFKKDGTTQDHIDNTTTKDNNSDHKSDSNTNTNTNTNTDSDTDSDSDSENDNESSQTKNHVTTSAQDIHIARETAELFKSNIFKLQIDELLEQVKLNNKHILKVEKFLHKLYDLIQQVPEPSEKSLIEIQSFFKDKIVSIPFVDPKPNVNNTNYKFTYSKPDVSLIGSFALKLGIYQPTGSSIDILLTMPSELFSKKDFLNFRCLHKRSVYLAWLTHHLSVLFQKEKMDSFLNLKYEYFNNDTLLPILKIYCENNKRDSQDNNNNNNTTNDYNFYKTKFSINLIIGFPEKIFEPKKLLPNRNCIRIAQDNNSKSDTSSLPSTPLYNFSILSSTTYEPYLKYLYHTKKSTESFKEASILGRLWLQQRGFTSKLAQSGSLGGFGTFEFTILMAALLNGGGVNGNKILLHGFSSYQLFRGVIKFLATMDLCDFGHLQFHSDIHYADGVSKYIKQGFQTPTLFDKTNKVNILTKMTVSSYHALKEYAKMTLHMLNNVVQDQFSNIFLTNINKFDNIKYDLCFDLKFPLNENDNNADNSLISKFTPNEKIKFITFENFLVNKITSVLNFALGDRINTVEVELVGLQSQFPIRKRKVYSNNSTHSFNFEYIKIKLLVNPNESEKLVTRGPPHSENVTPEAATFKSFWGPKTSLRRFKDGSIIHCCVWTPSANEPIISSIVNYVLKRHILANVQINNSVTKQFQELIPLPNLPASKTTSVLNITSYYNLKKSFDDLYKVIFKMTLPLSVKSILPIGSAFRYTSLCQPVPFAYSNPDFLQDVILEFETSPKWPDEISSLEKAKTAFLLKIQEQLTKDHGSKYKSYFTRDESIPFNLDVTTLNILTPEGFGFKFKVLTERDEVLYLRAISNARNDIKPLLEETFLKFTAKYLTSVKHTRTLENISHSYPFFSPVVRLFKKWLDTHLLLGHLTDELVELIAIKPFVEAAPYHIPGSVENGFLKILKFLGQWNWKEEPLILDLVKPDEDLENGFETSIGGSDIDTNTIKKLSENLTLAQYKGIQTNFGNLRKTDPNGLHLQFFVASKNDPSGILYSSNIPLPIATRLTALSKIAMNLIQTHGLNKQTIDLLFTPGLNDYDFVIKLKTPVDLKHSSGVIDNTEYRNITNINAPLSFPEDVSQLSERMDPTYQLVKYLNMKYKNSLIFSSHRYIGVTGGAKGNKNVITGLIKPHFKKSQKFKVNIDANVKPIDKETVELNKNALFHEIVAFSSDLVVSFQSK</sequence>
<dbReference type="Gene3D" id="3.30.70.3030">
    <property type="match status" value="1"/>
</dbReference>
<feature type="compositionally biased region" description="Basic and acidic residues" evidence="6">
    <location>
        <begin position="22"/>
        <end position="33"/>
    </location>
</feature>
<keyword evidence="3 5" id="KW-0694">RNA-binding</keyword>
<feature type="compositionally biased region" description="Acidic residues" evidence="6">
    <location>
        <begin position="60"/>
        <end position="72"/>
    </location>
</feature>
<dbReference type="Pfam" id="PF17407">
    <property type="entry name" value="Nrap_D6"/>
    <property type="match status" value="1"/>
</dbReference>
<evidence type="ECO:0000259" key="11">
    <source>
        <dbReference type="Pfam" id="PF17406"/>
    </source>
</evidence>
<comment type="similarity">
    <text evidence="2 5">Belongs to the NRAP family.</text>
</comment>
<comment type="caution">
    <text evidence="13">The sequence shown here is derived from an EMBL/GenBank/DDBJ whole genome shotgun (WGS) entry which is preliminary data.</text>
</comment>
<organism evidence="13 14">
    <name type="scientific">Arxiozyma heterogenica</name>
    <dbReference type="NCBI Taxonomy" id="278026"/>
    <lineage>
        <taxon>Eukaryota</taxon>
        <taxon>Fungi</taxon>
        <taxon>Dikarya</taxon>
        <taxon>Ascomycota</taxon>
        <taxon>Saccharomycotina</taxon>
        <taxon>Saccharomycetes</taxon>
        <taxon>Saccharomycetales</taxon>
        <taxon>Saccharomycetaceae</taxon>
        <taxon>Arxiozyma</taxon>
    </lineage>
</organism>
<feature type="domain" description="Nrap protein" evidence="11">
    <location>
        <begin position="919"/>
        <end position="1103"/>
    </location>
</feature>
<dbReference type="GO" id="GO:0006409">
    <property type="term" value="P:tRNA export from nucleus"/>
    <property type="evidence" value="ECO:0007669"/>
    <property type="project" value="TreeGrafter"/>
</dbReference>
<comment type="subcellular location">
    <subcellularLocation>
        <location evidence="1 5">Nucleus</location>
        <location evidence="1 5">Nucleolus</location>
    </subcellularLocation>
</comment>
<evidence type="ECO:0000256" key="4">
    <source>
        <dbReference type="ARBA" id="ARBA00023242"/>
    </source>
</evidence>
<evidence type="ECO:0000313" key="14">
    <source>
        <dbReference type="Proteomes" id="UP001306508"/>
    </source>
</evidence>
<evidence type="ECO:0000256" key="3">
    <source>
        <dbReference type="ARBA" id="ARBA00022884"/>
    </source>
</evidence>
<dbReference type="Pfam" id="PF17406">
    <property type="entry name" value="Nrap_D5"/>
    <property type="match status" value="1"/>
</dbReference>
<dbReference type="FunFam" id="3.30.70.3030:FF:000002">
    <property type="entry name" value="U3 small nucleolar RNA-associated protein 22"/>
    <property type="match status" value="1"/>
</dbReference>
<evidence type="ECO:0000259" key="8">
    <source>
        <dbReference type="Pfam" id="PF17403"/>
    </source>
</evidence>
<feature type="domain" description="Nrap protein" evidence="9">
    <location>
        <begin position="532"/>
        <end position="702"/>
    </location>
</feature>
<feature type="domain" description="Nrap protein" evidence="8">
    <location>
        <begin position="371"/>
        <end position="525"/>
    </location>
</feature>
<evidence type="ECO:0000259" key="7">
    <source>
        <dbReference type="Pfam" id="PF03813"/>
    </source>
</evidence>
<keyword evidence="5" id="KW-0698">rRNA processing</keyword>
<dbReference type="GO" id="GO:0003723">
    <property type="term" value="F:RNA binding"/>
    <property type="evidence" value="ECO:0007669"/>
    <property type="project" value="UniProtKB-KW"/>
</dbReference>
<feature type="region of interest" description="Disordered" evidence="6">
    <location>
        <begin position="1"/>
        <end position="85"/>
    </location>
</feature>
<dbReference type="FunFam" id="1.10.1410.10:FF:000022">
    <property type="entry name" value="U3 small nucleolar RNA-associated protein 22"/>
    <property type="match status" value="1"/>
</dbReference>
<dbReference type="GO" id="GO:0032040">
    <property type="term" value="C:small-subunit processome"/>
    <property type="evidence" value="ECO:0007669"/>
    <property type="project" value="TreeGrafter"/>
</dbReference>
<protein>
    <recommendedName>
        <fullName evidence="5">U3 small nucleolar RNA-associated protein 22</fullName>
    </recommendedName>
</protein>
<feature type="compositionally biased region" description="Polar residues" evidence="6">
    <location>
        <begin position="10"/>
        <end position="20"/>
    </location>
</feature>
<dbReference type="Pfam" id="PF17405">
    <property type="entry name" value="Nrap_D4"/>
    <property type="match status" value="1"/>
</dbReference>
<evidence type="ECO:0000259" key="9">
    <source>
        <dbReference type="Pfam" id="PF17404"/>
    </source>
</evidence>
<dbReference type="Gene3D" id="3.30.70.3020">
    <property type="match status" value="2"/>
</dbReference>
<dbReference type="GO" id="GO:0032545">
    <property type="term" value="C:CURI complex"/>
    <property type="evidence" value="ECO:0007669"/>
    <property type="project" value="TreeGrafter"/>
</dbReference>
<dbReference type="Proteomes" id="UP001306508">
    <property type="component" value="Unassembled WGS sequence"/>
</dbReference>
<evidence type="ECO:0000256" key="5">
    <source>
        <dbReference type="RuleBase" id="RU364032"/>
    </source>
</evidence>
<feature type="domain" description="Nrap protein" evidence="10">
    <location>
        <begin position="715"/>
        <end position="917"/>
    </location>
</feature>
<evidence type="ECO:0000256" key="6">
    <source>
        <dbReference type="SAM" id="MobiDB-lite"/>
    </source>
</evidence>
<dbReference type="Gene3D" id="1.10.1410.10">
    <property type="match status" value="2"/>
</dbReference>
<reference evidence="14" key="1">
    <citation type="submission" date="2023-07" db="EMBL/GenBank/DDBJ databases">
        <title>A draft genome of Kazachstania heterogenica Y-27499.</title>
        <authorList>
            <person name="Donic C."/>
            <person name="Kralova J.S."/>
            <person name="Fidel L."/>
            <person name="Ben-Dor S."/>
            <person name="Jung S."/>
        </authorList>
    </citation>
    <scope>NUCLEOTIDE SEQUENCE [LARGE SCALE GENOMIC DNA]</scope>
    <source>
        <strain evidence="14">Y27499</strain>
    </source>
</reference>
<dbReference type="Pfam" id="PF17404">
    <property type="entry name" value="Nrap_D3"/>
    <property type="match status" value="1"/>
</dbReference>
<dbReference type="InterPro" id="IPR035370">
    <property type="entry name" value="Nrap_D5"/>
</dbReference>
<dbReference type="Pfam" id="PF03813">
    <property type="entry name" value="Nrap"/>
    <property type="match status" value="1"/>
</dbReference>
<dbReference type="InterPro" id="IPR035368">
    <property type="entry name" value="Nrap_D3"/>
</dbReference>
<name>A0AAN7WFF2_9SACH</name>
<keyword evidence="14" id="KW-1185">Reference proteome</keyword>
<evidence type="ECO:0000256" key="1">
    <source>
        <dbReference type="ARBA" id="ARBA00004604"/>
    </source>
</evidence>
<dbReference type="InterPro" id="IPR035082">
    <property type="entry name" value="Nrap_D1"/>
</dbReference>
<evidence type="ECO:0000259" key="12">
    <source>
        <dbReference type="Pfam" id="PF17407"/>
    </source>
</evidence>
<keyword evidence="4 5" id="KW-0539">Nucleus</keyword>
<dbReference type="AlphaFoldDB" id="A0AAN7WFF2"/>
<keyword evidence="5" id="KW-0690">Ribosome biogenesis</keyword>
<dbReference type="FunFam" id="1.10.1410.10:FF:000020">
    <property type="entry name" value="U3 small nucleolar RNA-associated protein 22"/>
    <property type="match status" value="1"/>
</dbReference>
<dbReference type="EMBL" id="JAWIZZ010000053">
    <property type="protein sequence ID" value="KAK5778370.1"/>
    <property type="molecule type" value="Genomic_DNA"/>
</dbReference>
<evidence type="ECO:0000259" key="10">
    <source>
        <dbReference type="Pfam" id="PF17405"/>
    </source>
</evidence>
<proteinExistence type="inferred from homology"/>
<feature type="domain" description="Nrap protein" evidence="12">
    <location>
        <begin position="1105"/>
        <end position="1246"/>
    </location>
</feature>
<feature type="compositionally biased region" description="Polar residues" evidence="6">
    <location>
        <begin position="76"/>
        <end position="85"/>
    </location>
</feature>
<dbReference type="GO" id="GO:0006364">
    <property type="term" value="P:rRNA processing"/>
    <property type="evidence" value="ECO:0007669"/>
    <property type="project" value="UniProtKB-KW"/>
</dbReference>
<feature type="domain" description="Nrap protein" evidence="7">
    <location>
        <begin position="203"/>
        <end position="368"/>
    </location>
</feature>
<dbReference type="InterPro" id="IPR035369">
    <property type="entry name" value="Nrap_D4"/>
</dbReference>